<dbReference type="InterPro" id="IPR024051">
    <property type="entry name" value="AICAR_Tfase_dup_dom_sf"/>
</dbReference>
<dbReference type="InterPro" id="IPR016193">
    <property type="entry name" value="Cytidine_deaminase-like"/>
</dbReference>
<sequence length="99" mass="11055">YLSDEYEDLLADGVWQQTFTEKPEVLTAEEKQSWMSALTGVTCGSDAFFPFGDNVERARKSGVQYIAQPGGSIRDDHVIATCDKYGIAMAFTGMRLFHH</sequence>
<reference evidence="1" key="1">
    <citation type="journal article" date="2021" name="PeerJ">
        <title>Extensive microbial diversity within the chicken gut microbiome revealed by metagenomics and culture.</title>
        <authorList>
            <person name="Gilroy R."/>
            <person name="Ravi A."/>
            <person name="Getino M."/>
            <person name="Pursley I."/>
            <person name="Horton D.L."/>
            <person name="Alikhan N.F."/>
            <person name="Baker D."/>
            <person name="Gharbi K."/>
            <person name="Hall N."/>
            <person name="Watson M."/>
            <person name="Adriaenssens E.M."/>
            <person name="Foster-Nyarko E."/>
            <person name="Jarju S."/>
            <person name="Secka A."/>
            <person name="Antonio M."/>
            <person name="Oren A."/>
            <person name="Chaudhuri R.R."/>
            <person name="La Ragione R."/>
            <person name="Hildebrand F."/>
            <person name="Pallen M.J."/>
        </authorList>
    </citation>
    <scope>NUCLEOTIDE SEQUENCE</scope>
    <source>
        <strain evidence="1">CHK33-7979</strain>
    </source>
</reference>
<comment type="caution">
    <text evidence="1">The sequence shown here is derived from an EMBL/GenBank/DDBJ whole genome shotgun (WGS) entry which is preliminary data.</text>
</comment>
<evidence type="ECO:0000313" key="2">
    <source>
        <dbReference type="Proteomes" id="UP000886824"/>
    </source>
</evidence>
<dbReference type="AlphaFoldDB" id="A0A9D1Z4Z9"/>
<feature type="non-terminal residue" evidence="1">
    <location>
        <position position="1"/>
    </location>
</feature>
<dbReference type="GO" id="GO:0005829">
    <property type="term" value="C:cytosol"/>
    <property type="evidence" value="ECO:0007669"/>
    <property type="project" value="TreeGrafter"/>
</dbReference>
<dbReference type="GO" id="GO:0006189">
    <property type="term" value="P:'de novo' IMP biosynthetic process"/>
    <property type="evidence" value="ECO:0007669"/>
    <property type="project" value="TreeGrafter"/>
</dbReference>
<dbReference type="Proteomes" id="UP000886824">
    <property type="component" value="Unassembled WGS sequence"/>
</dbReference>
<dbReference type="GO" id="GO:0003937">
    <property type="term" value="F:IMP cyclohydrolase activity"/>
    <property type="evidence" value="ECO:0007669"/>
    <property type="project" value="InterPro"/>
</dbReference>
<organism evidence="1 2">
    <name type="scientific">Candidatus Intestinimonas merdavium</name>
    <dbReference type="NCBI Taxonomy" id="2838622"/>
    <lineage>
        <taxon>Bacteria</taxon>
        <taxon>Bacillati</taxon>
        <taxon>Bacillota</taxon>
        <taxon>Clostridia</taxon>
        <taxon>Eubacteriales</taxon>
        <taxon>Intestinimonas</taxon>
    </lineage>
</organism>
<dbReference type="PANTHER" id="PTHR11692">
    <property type="entry name" value="BIFUNCTIONAL PURINE BIOSYNTHESIS PROTEIN PURH"/>
    <property type="match status" value="1"/>
</dbReference>
<dbReference type="Gene3D" id="3.40.140.20">
    <property type="match status" value="1"/>
</dbReference>
<reference evidence="1" key="2">
    <citation type="submission" date="2021-04" db="EMBL/GenBank/DDBJ databases">
        <authorList>
            <person name="Gilroy R."/>
        </authorList>
    </citation>
    <scope>NUCLEOTIDE SEQUENCE</scope>
    <source>
        <strain evidence="1">CHK33-7979</strain>
    </source>
</reference>
<evidence type="ECO:0000313" key="1">
    <source>
        <dbReference type="EMBL" id="HIY73522.1"/>
    </source>
</evidence>
<gene>
    <name evidence="1" type="ORF">H9826_06060</name>
</gene>
<proteinExistence type="predicted"/>
<keyword evidence="1" id="KW-0808">Transferase</keyword>
<dbReference type="EMBL" id="DXCX01000062">
    <property type="protein sequence ID" value="HIY73522.1"/>
    <property type="molecule type" value="Genomic_DNA"/>
</dbReference>
<name>A0A9D1Z4Z9_9FIRM</name>
<dbReference type="EC" id="2.1.2.3" evidence="1"/>
<accession>A0A9D1Z4Z9</accession>
<dbReference type="SUPFAM" id="SSF53927">
    <property type="entry name" value="Cytidine deaminase-like"/>
    <property type="match status" value="1"/>
</dbReference>
<dbReference type="InterPro" id="IPR002695">
    <property type="entry name" value="PurH-like"/>
</dbReference>
<protein>
    <submittedName>
        <fullName evidence="1">Phosphoribosylaminoimidazolecarboxamide formyltransferase</fullName>
        <ecNumber evidence="1">2.1.2.3</ecNumber>
    </submittedName>
</protein>
<dbReference type="PANTHER" id="PTHR11692:SF0">
    <property type="entry name" value="BIFUNCTIONAL PURINE BIOSYNTHESIS PROTEIN ATIC"/>
    <property type="match status" value="1"/>
</dbReference>
<dbReference type="GO" id="GO:0004643">
    <property type="term" value="F:phosphoribosylaminoimidazolecarboxamide formyltransferase activity"/>
    <property type="evidence" value="ECO:0007669"/>
    <property type="project" value="UniProtKB-EC"/>
</dbReference>